<dbReference type="Proteomes" id="UP001150904">
    <property type="component" value="Unassembled WGS sequence"/>
</dbReference>
<sequence length="169" mass="17867">MDLGKGHISDMLPCRSSTSYLGPKWIPGNTLPAIIAHKKRVPKMMGLSVTCLGSSQKGGYSGQGVTIGRLSPFLVFKTFDFAFLGSSVSGILVAPALAWATHGHSQAAMASMHALGRLASTPLNCASLSRVEEGGSVANRAMKPRKIRSQDEGAKTRAMAVESHRLFPS</sequence>
<proteinExistence type="predicted"/>
<name>A0A9W9MNZ4_9EURO</name>
<dbReference type="RefSeq" id="XP_058309253.1">
    <property type="nucleotide sequence ID" value="XM_058452715.1"/>
</dbReference>
<comment type="caution">
    <text evidence="1">The sequence shown here is derived from an EMBL/GenBank/DDBJ whole genome shotgun (WGS) entry which is preliminary data.</text>
</comment>
<reference evidence="1" key="2">
    <citation type="journal article" date="2023" name="IMA Fungus">
        <title>Comparative genomic study of the Penicillium genus elucidates a diverse pangenome and 15 lateral gene transfer events.</title>
        <authorList>
            <person name="Petersen C."/>
            <person name="Sorensen T."/>
            <person name="Nielsen M.R."/>
            <person name="Sondergaard T.E."/>
            <person name="Sorensen J.L."/>
            <person name="Fitzpatrick D.A."/>
            <person name="Frisvad J.C."/>
            <person name="Nielsen K.L."/>
        </authorList>
    </citation>
    <scope>NUCLEOTIDE SEQUENCE</scope>
    <source>
        <strain evidence="1">IBT 15544</strain>
    </source>
</reference>
<accession>A0A9W9MNZ4</accession>
<keyword evidence="2" id="KW-1185">Reference proteome</keyword>
<gene>
    <name evidence="1" type="ORF">N7498_005653</name>
</gene>
<organism evidence="1 2">
    <name type="scientific">Penicillium cinerascens</name>
    <dbReference type="NCBI Taxonomy" id="70096"/>
    <lineage>
        <taxon>Eukaryota</taxon>
        <taxon>Fungi</taxon>
        <taxon>Dikarya</taxon>
        <taxon>Ascomycota</taxon>
        <taxon>Pezizomycotina</taxon>
        <taxon>Eurotiomycetes</taxon>
        <taxon>Eurotiomycetidae</taxon>
        <taxon>Eurotiales</taxon>
        <taxon>Aspergillaceae</taxon>
        <taxon>Penicillium</taxon>
    </lineage>
</organism>
<evidence type="ECO:0000313" key="2">
    <source>
        <dbReference type="Proteomes" id="UP001150904"/>
    </source>
</evidence>
<dbReference type="GeneID" id="83180016"/>
<dbReference type="AlphaFoldDB" id="A0A9W9MNZ4"/>
<protein>
    <submittedName>
        <fullName evidence="1">Uncharacterized protein</fullName>
    </submittedName>
</protein>
<reference evidence="1" key="1">
    <citation type="submission" date="2022-12" db="EMBL/GenBank/DDBJ databases">
        <authorList>
            <person name="Petersen C."/>
        </authorList>
    </citation>
    <scope>NUCLEOTIDE SEQUENCE</scope>
    <source>
        <strain evidence="1">IBT 15544</strain>
    </source>
</reference>
<dbReference type="EMBL" id="JAPQKR010000012">
    <property type="protein sequence ID" value="KAJ5204774.1"/>
    <property type="molecule type" value="Genomic_DNA"/>
</dbReference>
<evidence type="ECO:0000313" key="1">
    <source>
        <dbReference type="EMBL" id="KAJ5204774.1"/>
    </source>
</evidence>